<dbReference type="GO" id="GO:0030976">
    <property type="term" value="F:thiamine pyrophosphate binding"/>
    <property type="evidence" value="ECO:0007669"/>
    <property type="project" value="InterPro"/>
</dbReference>
<dbReference type="EMBL" id="AODH01000005">
    <property type="protein sequence ID" value="EUJ41912.1"/>
    <property type="molecule type" value="Genomic_DNA"/>
</dbReference>
<dbReference type="InterPro" id="IPR029061">
    <property type="entry name" value="THDP-binding"/>
</dbReference>
<dbReference type="PANTHER" id="PTHR18968">
    <property type="entry name" value="THIAMINE PYROPHOSPHATE ENZYMES"/>
    <property type="match status" value="1"/>
</dbReference>
<dbReference type="GO" id="GO:0000287">
    <property type="term" value="F:magnesium ion binding"/>
    <property type="evidence" value="ECO:0007669"/>
    <property type="project" value="InterPro"/>
</dbReference>
<dbReference type="NCBIfam" id="TIGR04377">
    <property type="entry name" value="myo_inos_iolD"/>
    <property type="match status" value="1"/>
</dbReference>
<dbReference type="OrthoDB" id="4494979at2"/>
<dbReference type="Pfam" id="PF00205">
    <property type="entry name" value="TPP_enzyme_M"/>
    <property type="match status" value="1"/>
</dbReference>
<dbReference type="STRING" id="1265861.BCAMP_01650"/>
<dbReference type="InterPro" id="IPR045229">
    <property type="entry name" value="TPP_enz"/>
</dbReference>
<dbReference type="PANTHER" id="PTHR18968:SF9">
    <property type="entry name" value="3D-(3,5_4)-TRIHYDROXYCYCLOHEXANE-1,2-DIONE HYDROLASE"/>
    <property type="match status" value="1"/>
</dbReference>
<protein>
    <submittedName>
        <fullName evidence="7">Thiamine-pyrophosphate-requiring enzyme</fullName>
    </submittedName>
</protein>
<dbReference type="GO" id="GO:0003984">
    <property type="term" value="F:acetolactate synthase activity"/>
    <property type="evidence" value="ECO:0007669"/>
    <property type="project" value="TreeGrafter"/>
</dbReference>
<dbReference type="GO" id="GO:0005948">
    <property type="term" value="C:acetolactate synthase complex"/>
    <property type="evidence" value="ECO:0007669"/>
    <property type="project" value="TreeGrafter"/>
</dbReference>
<evidence type="ECO:0000259" key="5">
    <source>
        <dbReference type="Pfam" id="PF02775"/>
    </source>
</evidence>
<dbReference type="InterPro" id="IPR012001">
    <property type="entry name" value="Thiamin_PyroP_enz_TPP-bd_dom"/>
</dbReference>
<dbReference type="CDD" id="cd07035">
    <property type="entry name" value="TPP_PYR_POX_like"/>
    <property type="match status" value="1"/>
</dbReference>
<dbReference type="GO" id="GO:0019310">
    <property type="term" value="P:inositol catabolic process"/>
    <property type="evidence" value="ECO:0007669"/>
    <property type="project" value="InterPro"/>
</dbReference>
<dbReference type="InterPro" id="IPR030817">
    <property type="entry name" value="Myo_inos_IolD"/>
</dbReference>
<dbReference type="Proteomes" id="UP000019243">
    <property type="component" value="Unassembled WGS sequence"/>
</dbReference>
<dbReference type="Pfam" id="PF02775">
    <property type="entry name" value="TPP_enzyme_C"/>
    <property type="match status" value="1"/>
</dbReference>
<keyword evidence="8" id="KW-1185">Reference proteome</keyword>
<dbReference type="GO" id="GO:0009097">
    <property type="term" value="P:isoleucine biosynthetic process"/>
    <property type="evidence" value="ECO:0007669"/>
    <property type="project" value="TreeGrafter"/>
</dbReference>
<dbReference type="PATRIC" id="fig|1265861.3.peg.321"/>
<dbReference type="Pfam" id="PF02776">
    <property type="entry name" value="TPP_enzyme_N"/>
    <property type="match status" value="1"/>
</dbReference>
<comment type="similarity">
    <text evidence="1 3">Belongs to the TPP enzyme family.</text>
</comment>
<reference evidence="7 8" key="1">
    <citation type="submission" date="2012-12" db="EMBL/GenBank/DDBJ databases">
        <title>Novel taxa of Listeriaceae from agricultural environments in the United States.</title>
        <authorList>
            <person name="den Bakker H.C."/>
            <person name="Allred A."/>
            <person name="Warchocki S."/>
            <person name="Wright E.M."/>
            <person name="Burrell A."/>
            <person name="Nightingale K.K."/>
            <person name="Kephart D."/>
            <person name="Wiedmann M."/>
        </authorList>
    </citation>
    <scope>NUCLEOTIDE SEQUENCE [LARGE SCALE GENOMIC DNA]</scope>
    <source>
        <strain evidence="7 8">FSL F6-1037</strain>
    </source>
</reference>
<dbReference type="SUPFAM" id="SSF52518">
    <property type="entry name" value="Thiamin diphosphate-binding fold (THDP-binding)"/>
    <property type="match status" value="2"/>
</dbReference>
<dbReference type="RefSeq" id="WP_035313111.1">
    <property type="nucleotide sequence ID" value="NZ_AODH01000005.1"/>
</dbReference>
<proteinExistence type="inferred from homology"/>
<dbReference type="GO" id="GO:0016823">
    <property type="term" value="F:hydrolase activity, acting on acid carbon-carbon bonds, in ketonic substances"/>
    <property type="evidence" value="ECO:0007669"/>
    <property type="project" value="InterPro"/>
</dbReference>
<evidence type="ECO:0000256" key="2">
    <source>
        <dbReference type="ARBA" id="ARBA00023052"/>
    </source>
</evidence>
<dbReference type="SUPFAM" id="SSF52467">
    <property type="entry name" value="DHS-like NAD/FAD-binding domain"/>
    <property type="match status" value="1"/>
</dbReference>
<dbReference type="InterPro" id="IPR011766">
    <property type="entry name" value="TPP_enzyme_TPP-bd"/>
</dbReference>
<evidence type="ECO:0000313" key="7">
    <source>
        <dbReference type="EMBL" id="EUJ41912.1"/>
    </source>
</evidence>
<keyword evidence="2 3" id="KW-0786">Thiamine pyrophosphate</keyword>
<dbReference type="InterPro" id="IPR029035">
    <property type="entry name" value="DHS-like_NAD/FAD-binding_dom"/>
</dbReference>
<dbReference type="GO" id="GO:0050660">
    <property type="term" value="F:flavin adenine dinucleotide binding"/>
    <property type="evidence" value="ECO:0007669"/>
    <property type="project" value="TreeGrafter"/>
</dbReference>
<evidence type="ECO:0000313" key="8">
    <source>
        <dbReference type="Proteomes" id="UP000019243"/>
    </source>
</evidence>
<feature type="domain" description="Thiamine pyrophosphate enzyme N-terminal TPP-binding" evidence="6">
    <location>
        <begin position="32"/>
        <end position="132"/>
    </location>
</feature>
<feature type="domain" description="Thiamine pyrophosphate enzyme central" evidence="4">
    <location>
        <begin position="220"/>
        <end position="352"/>
    </location>
</feature>
<evidence type="ECO:0000256" key="1">
    <source>
        <dbReference type="ARBA" id="ARBA00007812"/>
    </source>
</evidence>
<dbReference type="InterPro" id="IPR012000">
    <property type="entry name" value="Thiamin_PyroP_enz_cen_dom"/>
</dbReference>
<accession>W7CY97</accession>
<evidence type="ECO:0000259" key="6">
    <source>
        <dbReference type="Pfam" id="PF02776"/>
    </source>
</evidence>
<dbReference type="Gene3D" id="3.40.50.970">
    <property type="match status" value="2"/>
</dbReference>
<dbReference type="GO" id="GO:0009099">
    <property type="term" value="P:L-valine biosynthetic process"/>
    <property type="evidence" value="ECO:0007669"/>
    <property type="project" value="TreeGrafter"/>
</dbReference>
<dbReference type="AlphaFoldDB" id="W7CY97"/>
<dbReference type="Gene3D" id="3.40.50.1220">
    <property type="entry name" value="TPP-binding domain"/>
    <property type="match status" value="1"/>
</dbReference>
<sequence>METIRLTTAQALVKFLHQQYIAIDGEEIPYVAGVFTIFGHGNVLGIGQALQEDPGHLQVYQGKNEQGMAHAAMAFSKQLNRRRIFAVTASAGPGSANLVTAAATAFANNIPMLLLPADTFASRQPDPALQQLEHEASYALTTNDAFPAVSRYFDRIQRPEQLMSSLLRAFEVMTNPATAGPATLCLSQDTAAEAYDYDVNFFRKRVHYVNRQLPTQREVTGAVERLQNSHRPVIVVGGGARYSGAAAILQTVAEKHSIPLVETQAGKATISSAFTYNLGGTGILGTSAANQVVAEADLIIGIGTCYSDFTTSSKTAFGKNTSFINININRMQAYKWEGFQVVADARAGLEAIAAQLGDYQTAYGNQLQTYKAQWQAERERLATVVFERERFEPEIKGQFSQTILNEYADALQTNLTQTAALIAVNDTVDPTSIIVGSAGSLPGDLQRLWQATVPLTYNLEYGYSCMGYEVAGALGAKLAAPEQEVYAAVGDGSFLMLHTELVTALQYNKKINLLVFDNAGYGCINNLQMAHGSDSYCCELRNEHDTIMKINYAQVAEGYGAKGYSVTTKTELIAALKDAQMQTVSTVIDIKVLPKTMSDGYDSWWHVGVAAVSNKASVRAAYQAKELQLRDAKRY</sequence>
<evidence type="ECO:0000259" key="4">
    <source>
        <dbReference type="Pfam" id="PF00205"/>
    </source>
</evidence>
<comment type="caution">
    <text evidence="7">The sequence shown here is derived from an EMBL/GenBank/DDBJ whole genome shotgun (WGS) entry which is preliminary data.</text>
</comment>
<name>W7CY97_9LIST</name>
<evidence type="ECO:0000256" key="3">
    <source>
        <dbReference type="RuleBase" id="RU362132"/>
    </source>
</evidence>
<feature type="domain" description="Thiamine pyrophosphate enzyme TPP-binding" evidence="5">
    <location>
        <begin position="438"/>
        <end position="590"/>
    </location>
</feature>
<gene>
    <name evidence="7" type="ORF">BCAMP_01650</name>
</gene>
<organism evidence="7 8">
    <name type="scientific">Brochothrix campestris FSL F6-1037</name>
    <dbReference type="NCBI Taxonomy" id="1265861"/>
    <lineage>
        <taxon>Bacteria</taxon>
        <taxon>Bacillati</taxon>
        <taxon>Bacillota</taxon>
        <taxon>Bacilli</taxon>
        <taxon>Bacillales</taxon>
        <taxon>Listeriaceae</taxon>
        <taxon>Brochothrix</taxon>
    </lineage>
</organism>